<reference evidence="2" key="1">
    <citation type="submission" date="2023-06" db="EMBL/GenBank/DDBJ databases">
        <title>Draft genome of Marssonina rosae.</title>
        <authorList>
            <person name="Cheng Q."/>
        </authorList>
    </citation>
    <scope>NUCLEOTIDE SEQUENCE</scope>
    <source>
        <strain evidence="2">R4</strain>
    </source>
</reference>
<keyword evidence="1" id="KW-0812">Transmembrane</keyword>
<accession>A0AAD9WFQ8</accession>
<evidence type="ECO:0000313" key="3">
    <source>
        <dbReference type="Proteomes" id="UP001285354"/>
    </source>
</evidence>
<evidence type="ECO:0000313" key="2">
    <source>
        <dbReference type="EMBL" id="KAK2627571.1"/>
    </source>
</evidence>
<feature type="transmembrane region" description="Helical" evidence="1">
    <location>
        <begin position="75"/>
        <end position="92"/>
    </location>
</feature>
<sequence length="167" mass="19095">MDAHTVAIDMPVPGKVVSLYRKLGTLILPVFSDIFNRRYIHLSAYLIALSVLSFAIKRFIEMFNYAFINTPPNRFALVIVVLLLVAAARLHVRIVEEGEMELRGAQAAAAANVKRDESRADRRELDEGYSEWKKEKHAETEALLEKDIWQVPRLKKRDRVEVEAHPA</sequence>
<dbReference type="Proteomes" id="UP001285354">
    <property type="component" value="Unassembled WGS sequence"/>
</dbReference>
<organism evidence="2 3">
    <name type="scientific">Diplocarpon rosae</name>
    <dbReference type="NCBI Taxonomy" id="946125"/>
    <lineage>
        <taxon>Eukaryota</taxon>
        <taxon>Fungi</taxon>
        <taxon>Dikarya</taxon>
        <taxon>Ascomycota</taxon>
        <taxon>Pezizomycotina</taxon>
        <taxon>Leotiomycetes</taxon>
        <taxon>Helotiales</taxon>
        <taxon>Drepanopezizaceae</taxon>
        <taxon>Diplocarpon</taxon>
    </lineage>
</organism>
<protein>
    <submittedName>
        <fullName evidence="2">Uncharacterized protein</fullName>
    </submittedName>
</protein>
<keyword evidence="1" id="KW-1133">Transmembrane helix</keyword>
<proteinExistence type="predicted"/>
<dbReference type="EMBL" id="JAUBYV010000004">
    <property type="protein sequence ID" value="KAK2627571.1"/>
    <property type="molecule type" value="Genomic_DNA"/>
</dbReference>
<keyword evidence="1" id="KW-0472">Membrane</keyword>
<feature type="transmembrane region" description="Helical" evidence="1">
    <location>
        <begin position="42"/>
        <end position="60"/>
    </location>
</feature>
<comment type="caution">
    <text evidence="2">The sequence shown here is derived from an EMBL/GenBank/DDBJ whole genome shotgun (WGS) entry which is preliminary data.</text>
</comment>
<gene>
    <name evidence="2" type="ORF">QTJ16_003537</name>
</gene>
<name>A0AAD9WFQ8_9HELO</name>
<evidence type="ECO:0000256" key="1">
    <source>
        <dbReference type="SAM" id="Phobius"/>
    </source>
</evidence>
<dbReference type="AlphaFoldDB" id="A0AAD9WFQ8"/>
<keyword evidence="3" id="KW-1185">Reference proteome</keyword>